<sequence>MKDRIVAATRRCATPITKLVPIRTLEAFLQLAKPARAVKIGYRILLSRSPIQDTGIKLTLQENAKVVAIPPTAGTRRVSNSSLTLQRPQNDSRRVIYTNKIESSTVFGGRILTLQYRLQLTDSPHGDPRDGLPGFA</sequence>
<keyword evidence="2" id="KW-1185">Reference proteome</keyword>
<reference evidence="1" key="1">
    <citation type="submission" date="2021-07" db="EMBL/GenBank/DDBJ databases">
        <authorList>
            <person name="Durling M."/>
        </authorList>
    </citation>
    <scope>NUCLEOTIDE SEQUENCE</scope>
</reference>
<proteinExistence type="predicted"/>
<organism evidence="1 2">
    <name type="scientific">Hymenoscyphus fraxineus</name>
    <dbReference type="NCBI Taxonomy" id="746836"/>
    <lineage>
        <taxon>Eukaryota</taxon>
        <taxon>Fungi</taxon>
        <taxon>Dikarya</taxon>
        <taxon>Ascomycota</taxon>
        <taxon>Pezizomycotina</taxon>
        <taxon>Leotiomycetes</taxon>
        <taxon>Helotiales</taxon>
        <taxon>Helotiaceae</taxon>
        <taxon>Hymenoscyphus</taxon>
    </lineage>
</organism>
<accession>A0A9N9PVU6</accession>
<dbReference type="Proteomes" id="UP000696280">
    <property type="component" value="Unassembled WGS sequence"/>
</dbReference>
<comment type="caution">
    <text evidence="1">The sequence shown here is derived from an EMBL/GenBank/DDBJ whole genome shotgun (WGS) entry which is preliminary data.</text>
</comment>
<name>A0A9N9PVU6_9HELO</name>
<dbReference type="EMBL" id="CAJVRL010000077">
    <property type="protein sequence ID" value="CAG8957083.1"/>
    <property type="molecule type" value="Genomic_DNA"/>
</dbReference>
<evidence type="ECO:0000313" key="2">
    <source>
        <dbReference type="Proteomes" id="UP000696280"/>
    </source>
</evidence>
<protein>
    <submittedName>
        <fullName evidence="1">Uncharacterized protein</fullName>
    </submittedName>
</protein>
<dbReference type="AlphaFoldDB" id="A0A9N9PVU6"/>
<gene>
    <name evidence="1" type="ORF">HYFRA_00009284</name>
</gene>
<evidence type="ECO:0000313" key="1">
    <source>
        <dbReference type="EMBL" id="CAG8957083.1"/>
    </source>
</evidence>